<protein>
    <submittedName>
        <fullName evidence="1">Uncharacterized protein</fullName>
    </submittedName>
</protein>
<dbReference type="EMBL" id="CAJNNV010027868">
    <property type="protein sequence ID" value="CAE8622005.1"/>
    <property type="molecule type" value="Genomic_DNA"/>
</dbReference>
<dbReference type="AlphaFoldDB" id="A0A813GAP4"/>
<name>A0A813GAP4_POLGL</name>
<dbReference type="Proteomes" id="UP000654075">
    <property type="component" value="Unassembled WGS sequence"/>
</dbReference>
<dbReference type="OrthoDB" id="444836at2759"/>
<organism evidence="1 2">
    <name type="scientific">Polarella glacialis</name>
    <name type="common">Dinoflagellate</name>
    <dbReference type="NCBI Taxonomy" id="89957"/>
    <lineage>
        <taxon>Eukaryota</taxon>
        <taxon>Sar</taxon>
        <taxon>Alveolata</taxon>
        <taxon>Dinophyceae</taxon>
        <taxon>Suessiales</taxon>
        <taxon>Suessiaceae</taxon>
        <taxon>Polarella</taxon>
    </lineage>
</organism>
<evidence type="ECO:0000313" key="2">
    <source>
        <dbReference type="Proteomes" id="UP000654075"/>
    </source>
</evidence>
<evidence type="ECO:0000313" key="1">
    <source>
        <dbReference type="EMBL" id="CAE8622005.1"/>
    </source>
</evidence>
<proteinExistence type="predicted"/>
<comment type="caution">
    <text evidence="1">The sequence shown here is derived from an EMBL/GenBank/DDBJ whole genome shotgun (WGS) entry which is preliminary data.</text>
</comment>
<sequence length="405" mass="44878">MGLHVDDFAMGGDPDSQYYADAKTRLRGKYNFGKWSIGEFTFAGIRVKQQMDFSIIIDQTEYINGSVEESTMTKARQKETESLLTAYEVSELRGILGVVSWVASQSNPKYSADVGLGPSSVTKAKVSDLVAANKLAREVKRDSNHTQKFHAYDVSWDELVCAVWADASQANRPDGSSTGGLVTGLCPPGILTGEEVFVTLLQWNSKKLPRKVLGSNGSEVQAITLGEDLLYMVRMFWAEINGRDLVRYQWDGIIKECTQGVLVMDSRGIYDAGKNESPLHGLRSSRAGYELQAAIEQARAVDSLFKWVHGGAQLADGMTKARERTNWELFYANGQRCAIVLDDKHTSQKRRTKSGMKALTSDLGHLHLEPEVADDIWEHEDETDLKAMTTEIARHRGTRGSSTGE</sequence>
<gene>
    <name evidence="1" type="ORF">PGLA1383_LOCUS39521</name>
</gene>
<keyword evidence="2" id="KW-1185">Reference proteome</keyword>
<reference evidence="1" key="1">
    <citation type="submission" date="2021-02" db="EMBL/GenBank/DDBJ databases">
        <authorList>
            <person name="Dougan E. K."/>
            <person name="Rhodes N."/>
            <person name="Thang M."/>
            <person name="Chan C."/>
        </authorList>
    </citation>
    <scope>NUCLEOTIDE SEQUENCE</scope>
</reference>
<accession>A0A813GAP4</accession>